<evidence type="ECO:0000256" key="1">
    <source>
        <dbReference type="SAM" id="MobiDB-lite"/>
    </source>
</evidence>
<dbReference type="Proteomes" id="UP000319801">
    <property type="component" value="Unassembled WGS sequence"/>
</dbReference>
<feature type="region of interest" description="Disordered" evidence="1">
    <location>
        <begin position="497"/>
        <end position="538"/>
    </location>
</feature>
<sequence length="552" mass="62069">MAEFFEKKRIQNRHNVLAPPPAAPDNCNAGNMDLLTMFIVNQIALKKDASDARIKHLPKLKGNHKFMGGESLELPMSPCSPSRLSLEESESHYSERVLSLRKRKPGFLDEFKVKTLSPLLETNLSDNNSTSVCQHRVQGSVGSFSSASQSSLEAFNLQTRPTVNISPSLPKELHCTEPAQRGCVSIVPGQRLIKPPRSALQMESSYADSFGERTTKNHFRKEEPHLTGSHKLLATGRGHGHVSERAWELPVTCSYREDYITSNDVTISPPNLSYAIEKELRQDDNTHKYVRHSKDILTANQSCRSGTSAPTRVTCDHNRREKGNEPYGTVRQINHKQNTEEDQFVPSCLLTKTESDKMHKKTQDKATQTAGFSSRTSQDASVQCCLLKATRMLMFTKPTTHLHYSRTHKASATRRQTHHRSKNAVLEIPKVEQNTSWIMAKQEPTEQGPGTIRRNDRSSKSENQLCIEHHLLLPPSRTKAPELKEQPAENMLLRRERCEGHEESVNQNPTVNSSRTGEPSTSTAETGGHRESEGSIKEIADILLMLKQKKKH</sequence>
<dbReference type="EMBL" id="VCAZ01000001">
    <property type="protein sequence ID" value="TSK13162.1"/>
    <property type="molecule type" value="Genomic_DNA"/>
</dbReference>
<name>A0A556TH42_BAGYA</name>
<evidence type="ECO:0000313" key="2">
    <source>
        <dbReference type="EMBL" id="TSK13162.1"/>
    </source>
</evidence>
<feature type="compositionally biased region" description="Basic and acidic residues" evidence="1">
    <location>
        <begin position="527"/>
        <end position="538"/>
    </location>
</feature>
<accession>A0A556TH42</accession>
<keyword evidence="3" id="KW-1185">Reference proteome</keyword>
<protein>
    <submittedName>
        <fullName evidence="2">Uncharacterized protein</fullName>
    </submittedName>
</protein>
<comment type="caution">
    <text evidence="2">The sequence shown here is derived from an EMBL/GenBank/DDBJ whole genome shotgun (WGS) entry which is preliminary data.</text>
</comment>
<dbReference type="AlphaFoldDB" id="A0A556TH42"/>
<organism evidence="2 3">
    <name type="scientific">Bagarius yarrelli</name>
    <name type="common">Goonch</name>
    <name type="synonym">Bagrus yarrelli</name>
    <dbReference type="NCBI Taxonomy" id="175774"/>
    <lineage>
        <taxon>Eukaryota</taxon>
        <taxon>Metazoa</taxon>
        <taxon>Chordata</taxon>
        <taxon>Craniata</taxon>
        <taxon>Vertebrata</taxon>
        <taxon>Euteleostomi</taxon>
        <taxon>Actinopterygii</taxon>
        <taxon>Neopterygii</taxon>
        <taxon>Teleostei</taxon>
        <taxon>Ostariophysi</taxon>
        <taxon>Siluriformes</taxon>
        <taxon>Sisoridae</taxon>
        <taxon>Sisorinae</taxon>
        <taxon>Bagarius</taxon>
    </lineage>
</organism>
<reference evidence="2 3" key="1">
    <citation type="journal article" date="2019" name="Genome Biol. Evol.">
        <title>Whole-Genome Sequencing of the Giant Devil Catfish, Bagarius yarrelli.</title>
        <authorList>
            <person name="Jiang W."/>
            <person name="Lv Y."/>
            <person name="Cheng L."/>
            <person name="Yang K."/>
            <person name="Chao B."/>
            <person name="Wang X."/>
            <person name="Li Y."/>
            <person name="Pan X."/>
            <person name="You X."/>
            <person name="Zhang Y."/>
            <person name="Yang J."/>
            <person name="Li J."/>
            <person name="Zhang X."/>
            <person name="Liu S."/>
            <person name="Sun C."/>
            <person name="Yang J."/>
            <person name="Shi Q."/>
        </authorList>
    </citation>
    <scope>NUCLEOTIDE SEQUENCE [LARGE SCALE GENOMIC DNA]</scope>
    <source>
        <strain evidence="2">JWS20170419001</strain>
        <tissue evidence="2">Muscle</tissue>
    </source>
</reference>
<gene>
    <name evidence="2" type="ORF">Baya_0036</name>
</gene>
<proteinExistence type="predicted"/>
<evidence type="ECO:0000313" key="3">
    <source>
        <dbReference type="Proteomes" id="UP000319801"/>
    </source>
</evidence>
<dbReference type="OrthoDB" id="6430388at2759"/>
<feature type="compositionally biased region" description="Polar residues" evidence="1">
    <location>
        <begin position="505"/>
        <end position="525"/>
    </location>
</feature>